<keyword evidence="3" id="KW-1185">Reference proteome</keyword>
<evidence type="ECO:0000313" key="2">
    <source>
        <dbReference type="EMBL" id="MFD1095407.1"/>
    </source>
</evidence>
<comment type="caution">
    <text evidence="2">The sequence shown here is derived from an EMBL/GenBank/DDBJ whole genome shotgun (WGS) entry which is preliminary data.</text>
</comment>
<dbReference type="Pfam" id="PF01063">
    <property type="entry name" value="Aminotran_4"/>
    <property type="match status" value="1"/>
</dbReference>
<comment type="similarity">
    <text evidence="1">Belongs to the class-IV pyridoxal-phosphate-dependent aminotransferase family.</text>
</comment>
<evidence type="ECO:0000256" key="1">
    <source>
        <dbReference type="ARBA" id="ARBA00009320"/>
    </source>
</evidence>
<dbReference type="Gene3D" id="3.20.10.10">
    <property type="entry name" value="D-amino Acid Aminotransferase, subunit A, domain 2"/>
    <property type="match status" value="1"/>
</dbReference>
<dbReference type="SUPFAM" id="SSF56752">
    <property type="entry name" value="D-aminoacid aminotransferase-like PLP-dependent enzymes"/>
    <property type="match status" value="1"/>
</dbReference>
<proteinExistence type="inferred from homology"/>
<keyword evidence="2" id="KW-0808">Transferase</keyword>
<gene>
    <name evidence="2" type="ORF">ACFQ3Q_06590</name>
</gene>
<sequence length="291" mass="33183">MAQKNSTRSYPSEVYFNGEWMPYDQAKISVFDRGFMLGDGLYEVTPFYEGKPFRLEDHLARLEYCLNEIMIDFDTSSLKALKLEAVSRAGLSQKDAAVYMQVSRGVAPRTHYFPEDVKPTFLMYAFPVKLEGFQHKQWRVLVSEDLRWHRCDIKSTSLLANIKSNSESHRLGLDENLLTRDGYFTEGSHSTIFFIRNGIAYTHPEGPQILSGITRKVVIELCRELNIPVKEQAFPVSELESVDEVFLTGTTTQVMAVSEMISEGKTIYAQPEIGPVTRKLQEAFVAKTRNL</sequence>
<dbReference type="InterPro" id="IPR043132">
    <property type="entry name" value="BCAT-like_C"/>
</dbReference>
<dbReference type="InterPro" id="IPR043131">
    <property type="entry name" value="BCAT-like_N"/>
</dbReference>
<dbReference type="EMBL" id="JBHTLI010000001">
    <property type="protein sequence ID" value="MFD1095407.1"/>
    <property type="molecule type" value="Genomic_DNA"/>
</dbReference>
<dbReference type="PANTHER" id="PTHR42743">
    <property type="entry name" value="AMINO-ACID AMINOTRANSFERASE"/>
    <property type="match status" value="1"/>
</dbReference>
<protein>
    <submittedName>
        <fullName evidence="2">Aminotransferase class IV</fullName>
    </submittedName>
</protein>
<dbReference type="InterPro" id="IPR050571">
    <property type="entry name" value="Class-IV_PLP-Dep_Aminotrnsfr"/>
</dbReference>
<evidence type="ECO:0000313" key="3">
    <source>
        <dbReference type="Proteomes" id="UP001597131"/>
    </source>
</evidence>
<reference evidence="3" key="1">
    <citation type="journal article" date="2019" name="Int. J. Syst. Evol. Microbiol.">
        <title>The Global Catalogue of Microorganisms (GCM) 10K type strain sequencing project: providing services to taxonomists for standard genome sequencing and annotation.</title>
        <authorList>
            <consortium name="The Broad Institute Genomics Platform"/>
            <consortium name="The Broad Institute Genome Sequencing Center for Infectious Disease"/>
            <person name="Wu L."/>
            <person name="Ma J."/>
        </authorList>
    </citation>
    <scope>NUCLEOTIDE SEQUENCE [LARGE SCALE GENOMIC DNA]</scope>
    <source>
        <strain evidence="3">CCUG 64793</strain>
    </source>
</reference>
<dbReference type="RefSeq" id="WP_380744125.1">
    <property type="nucleotide sequence ID" value="NZ_JBHTLI010000001.1"/>
</dbReference>
<dbReference type="Proteomes" id="UP001597131">
    <property type="component" value="Unassembled WGS sequence"/>
</dbReference>
<keyword evidence="2" id="KW-0032">Aminotransferase</keyword>
<dbReference type="Gene3D" id="3.30.470.10">
    <property type="match status" value="1"/>
</dbReference>
<dbReference type="InterPro" id="IPR036038">
    <property type="entry name" value="Aminotransferase-like"/>
</dbReference>
<organism evidence="2 3">
    <name type="scientific">Salegentibacter chungangensis</name>
    <dbReference type="NCBI Taxonomy" id="1335724"/>
    <lineage>
        <taxon>Bacteria</taxon>
        <taxon>Pseudomonadati</taxon>
        <taxon>Bacteroidota</taxon>
        <taxon>Flavobacteriia</taxon>
        <taxon>Flavobacteriales</taxon>
        <taxon>Flavobacteriaceae</taxon>
        <taxon>Salegentibacter</taxon>
    </lineage>
</organism>
<dbReference type="GO" id="GO:0008483">
    <property type="term" value="F:transaminase activity"/>
    <property type="evidence" value="ECO:0007669"/>
    <property type="project" value="UniProtKB-KW"/>
</dbReference>
<accession>A0ABW3NRG1</accession>
<dbReference type="InterPro" id="IPR001544">
    <property type="entry name" value="Aminotrans_IV"/>
</dbReference>
<name>A0ABW3NRG1_9FLAO</name>
<dbReference type="PANTHER" id="PTHR42743:SF10">
    <property type="entry name" value="D-ALANINE AMINOTRANSFERASE"/>
    <property type="match status" value="1"/>
</dbReference>